<reference evidence="2" key="1">
    <citation type="submission" date="2015-12" db="EMBL/GenBank/DDBJ databases">
        <title>Update maize B73 reference genome by single molecule sequencing technologies.</title>
        <authorList>
            <consortium name="Maize Genome Sequencing Project"/>
            <person name="Ware D."/>
        </authorList>
    </citation>
    <scope>NUCLEOTIDE SEQUENCE [LARGE SCALE GENOMIC DNA]</scope>
    <source>
        <tissue evidence="2">Seedling</tissue>
    </source>
</reference>
<evidence type="ECO:0000313" key="2">
    <source>
        <dbReference type="EMBL" id="ONM57001.1"/>
    </source>
</evidence>
<dbReference type="GO" id="GO:0097361">
    <property type="term" value="C:cytosolic [4Fe-4S] assembly targeting complex"/>
    <property type="evidence" value="ECO:0007669"/>
    <property type="project" value="UniProtKB-UniRule"/>
</dbReference>
<dbReference type="eggNOG" id="KOG2940">
    <property type="taxonomic scope" value="Eukaryota"/>
</dbReference>
<comment type="similarity">
    <text evidence="1">Belongs to the MET18/MMS19 family.</text>
</comment>
<dbReference type="GO" id="GO:0016226">
    <property type="term" value="P:iron-sulfur cluster assembly"/>
    <property type="evidence" value="ECO:0007669"/>
    <property type="project" value="UniProtKB-UniRule"/>
</dbReference>
<accession>A0A1D6IAK0</accession>
<dbReference type="PANTHER" id="PTHR12891:SF0">
    <property type="entry name" value="MMS19 NUCLEOTIDE EXCISION REPAIR PROTEIN HOMOLOG"/>
    <property type="match status" value="1"/>
</dbReference>
<evidence type="ECO:0000256" key="1">
    <source>
        <dbReference type="RuleBase" id="RU367072"/>
    </source>
</evidence>
<dbReference type="Gene3D" id="2.30.29.30">
    <property type="entry name" value="Pleckstrin-homology domain (PH domain)/Phosphotyrosine-binding domain (PTB)"/>
    <property type="match status" value="1"/>
</dbReference>
<dbReference type="ExpressionAtlas" id="A0A1D6IAK0">
    <property type="expression patterns" value="baseline and differential"/>
</dbReference>
<dbReference type="eggNOG" id="KOG0521">
    <property type="taxonomic scope" value="Eukaryota"/>
</dbReference>
<dbReference type="PaxDb" id="4577-GRMZM2G080507_P02"/>
<protein>
    <recommendedName>
        <fullName evidence="1">MMS19 nucleotide excision repair protein</fullName>
    </recommendedName>
</protein>
<dbReference type="InterPro" id="IPR029240">
    <property type="entry name" value="MMS19_N"/>
</dbReference>
<comment type="function">
    <text evidence="1">Key component of the cytosolic iron-sulfur protein assembly (CIA) complex, a multiprotein complex that mediates the incorporation of iron-sulfur cluster into apoproteins specifically involved in DNA metabolism and genomic integrity. In the CIA complex, MMS19 acts as an adapter between early-acting CIA components and a subset of cellular target iron-sulfur proteins.</text>
</comment>
<dbReference type="GO" id="GO:0005634">
    <property type="term" value="C:nucleus"/>
    <property type="evidence" value="ECO:0007669"/>
    <property type="project" value="UniProtKB-SubCell"/>
</dbReference>
<sequence>MLSFHVVEVVMELFPDPSGLAAQFTGDVFEILSKYFPVYFTHGVGNGLDTTQEDLSIALMHVFCSTQFFEPFVIPLLLDKLSSSLPLAKFDSLKYLDKCIRFYGADRMVRHASTVWYKLKEVIFNLSLDQLLISEALNCLKTAIMYTDSSDKDLFINLILLDEDIVNKIHSVSSVEKTILSSLEDLSQLHALGSVISILAESSTYFCTRVLQEHFAHLVDIVGTKADYESWQLNNCNGSSSAPVNYGALYLSVQLLSSCREVALVSYEDFSSVKLAKGSWWLILQKKLEQLIHLFRSIFTIASQSMQPNFRQEYVSCAMKGLLTLATFPEQYINQVLAYAQQSRERANKEQASLVERMHEYKRQIDRETRSSINGLNDSYNGDGIQTIGRSSHKQIEAVMQSTSKGKVQTIRQGYLSKRSSNLRADWKRRFFVLDSRGMLYYYRKQITRPPVGLCCNIRC</sequence>
<dbReference type="GO" id="GO:0006281">
    <property type="term" value="P:DNA repair"/>
    <property type="evidence" value="ECO:0007669"/>
    <property type="project" value="UniProtKB-UniRule"/>
</dbReference>
<keyword evidence="1" id="KW-0539">Nucleus</keyword>
<dbReference type="PANTHER" id="PTHR12891">
    <property type="entry name" value="DNA REPAIR/TRANSCRIPTION PROTEIN MET18/MMS19"/>
    <property type="match status" value="1"/>
</dbReference>
<dbReference type="AlphaFoldDB" id="A0A1D6IAK0"/>
<dbReference type="Pfam" id="PF14500">
    <property type="entry name" value="MMS19_N"/>
    <property type="match status" value="1"/>
</dbReference>
<dbReference type="InterPro" id="IPR039920">
    <property type="entry name" value="MMS19"/>
</dbReference>
<comment type="subcellular location">
    <subcellularLocation>
        <location evidence="1">Nucleus</location>
    </subcellularLocation>
</comment>
<dbReference type="eggNOG" id="KOG1967">
    <property type="taxonomic scope" value="Eukaryota"/>
</dbReference>
<dbReference type="PROSITE" id="PS50003">
    <property type="entry name" value="PH_DOMAIN"/>
    <property type="match status" value="1"/>
</dbReference>
<dbReference type="GO" id="GO:0051604">
    <property type="term" value="P:protein maturation"/>
    <property type="evidence" value="ECO:0007669"/>
    <property type="project" value="UniProtKB-UniRule"/>
</dbReference>
<dbReference type="SUPFAM" id="SSF50729">
    <property type="entry name" value="PH domain-like"/>
    <property type="match status" value="1"/>
</dbReference>
<proteinExistence type="inferred from homology"/>
<organism evidence="2">
    <name type="scientific">Zea mays</name>
    <name type="common">Maize</name>
    <dbReference type="NCBI Taxonomy" id="4577"/>
    <lineage>
        <taxon>Eukaryota</taxon>
        <taxon>Viridiplantae</taxon>
        <taxon>Streptophyta</taxon>
        <taxon>Embryophyta</taxon>
        <taxon>Tracheophyta</taxon>
        <taxon>Spermatophyta</taxon>
        <taxon>Magnoliopsida</taxon>
        <taxon>Liliopsida</taxon>
        <taxon>Poales</taxon>
        <taxon>Poaceae</taxon>
        <taxon>PACMAD clade</taxon>
        <taxon>Panicoideae</taxon>
        <taxon>Andropogonodae</taxon>
        <taxon>Andropogoneae</taxon>
        <taxon>Tripsacinae</taxon>
        <taxon>Zea</taxon>
    </lineage>
</organism>
<name>A0A1D6IAK0_MAIZE</name>
<keyword evidence="1" id="KW-0234">DNA repair</keyword>
<dbReference type="EMBL" id="CM007650">
    <property type="protein sequence ID" value="ONM57001.1"/>
    <property type="molecule type" value="Genomic_DNA"/>
</dbReference>
<gene>
    <name evidence="2" type="ORF">ZEAMMB73_Zm00001d021382</name>
</gene>
<dbReference type="InterPro" id="IPR001849">
    <property type="entry name" value="PH_domain"/>
</dbReference>
<keyword evidence="1" id="KW-0227">DNA damage</keyword>
<dbReference type="InterPro" id="IPR011993">
    <property type="entry name" value="PH-like_dom_sf"/>
</dbReference>